<feature type="domain" description="ATPase AAA-type core" evidence="2">
    <location>
        <begin position="23"/>
        <end position="346"/>
    </location>
</feature>
<dbReference type="AlphaFoldDB" id="A0A853EX57"/>
<dbReference type="PANTHER" id="PTHR32182">
    <property type="entry name" value="DNA REPLICATION AND REPAIR PROTEIN RECF"/>
    <property type="match status" value="1"/>
</dbReference>
<gene>
    <name evidence="3" type="ORF">HZZ10_15850</name>
</gene>
<keyword evidence="1" id="KW-0742">SOS response</keyword>
<dbReference type="PANTHER" id="PTHR32182:SF25">
    <property type="entry name" value="SLR1056 PROTEIN"/>
    <property type="match status" value="1"/>
</dbReference>
<sequence>MIQTVAVEGYRTLRDLVVDLGQLTVVTGANGSGKSNFFRALRLLAACGQGRVVGALAAEGGLPSTLWAGPQHGTRPGGITEGTRRTGPVALRLGFSGPDLGYAIDLGLPQTSQDSPFALDPEIKTETVWSGGVLRPATLQAERRRGHVRTRDDAGRWTESSRDLRTSESMIDEFVDDTGAPEMLRVRRDLRDWRFYDQFRTDPHAPARAAHIGTQTPVLADDGADLAAALATIQWMSADGELERAVDDAFPGSELQVTSDAGLFRLALHQPGLLRPLSTAELSDGTLRYLLLLAALGSPRPPELLVLNEPETSLHPDLLPALARLVLSSAERTQTILVTHSQILLDALDDERRSQRWQPSVERVHLVKSVGETLVDGREGPLDSPRWAWPKR</sequence>
<dbReference type="GO" id="GO:0005524">
    <property type="term" value="F:ATP binding"/>
    <property type="evidence" value="ECO:0007669"/>
    <property type="project" value="InterPro"/>
</dbReference>
<dbReference type="InterPro" id="IPR014555">
    <property type="entry name" value="RecF-like"/>
</dbReference>
<dbReference type="Gene3D" id="3.40.50.300">
    <property type="entry name" value="P-loop containing nucleotide triphosphate hydrolases"/>
    <property type="match status" value="2"/>
</dbReference>
<dbReference type="GO" id="GO:0009432">
    <property type="term" value="P:SOS response"/>
    <property type="evidence" value="ECO:0007669"/>
    <property type="project" value="UniProtKB-KW"/>
</dbReference>
<dbReference type="FunFam" id="3.40.50.300:FF:002534">
    <property type="entry name" value="Putative RecF protein"/>
    <property type="match status" value="1"/>
</dbReference>
<comment type="caution">
    <text evidence="3">The sequence shown here is derived from an EMBL/GenBank/DDBJ whole genome shotgun (WGS) entry which is preliminary data.</text>
</comment>
<name>A0A853EX57_9MICO</name>
<dbReference type="GO" id="GO:0016887">
    <property type="term" value="F:ATP hydrolysis activity"/>
    <property type="evidence" value="ECO:0007669"/>
    <property type="project" value="InterPro"/>
</dbReference>
<dbReference type="FunFam" id="3.40.50.300:FF:002708">
    <property type="entry name" value="FeS assembly ATPase SufC"/>
    <property type="match status" value="1"/>
</dbReference>
<dbReference type="PIRSF" id="PIRSF029347">
    <property type="entry name" value="RecF"/>
    <property type="match status" value="1"/>
</dbReference>
<dbReference type="RefSeq" id="WP_179914222.1">
    <property type="nucleotide sequence ID" value="NZ_JACBYE010000050.1"/>
</dbReference>
<dbReference type="EMBL" id="JACBYE010000050">
    <property type="protein sequence ID" value="NYS94990.1"/>
    <property type="molecule type" value="Genomic_DNA"/>
</dbReference>
<proteinExistence type="predicted"/>
<keyword evidence="4" id="KW-1185">Reference proteome</keyword>
<dbReference type="Pfam" id="PF13304">
    <property type="entry name" value="AAA_21"/>
    <property type="match status" value="1"/>
</dbReference>
<dbReference type="GO" id="GO:0006302">
    <property type="term" value="P:double-strand break repair"/>
    <property type="evidence" value="ECO:0007669"/>
    <property type="project" value="TreeGrafter"/>
</dbReference>
<keyword evidence="1" id="KW-0227">DNA damage</keyword>
<protein>
    <submittedName>
        <fullName evidence="3">AAA family ATPase</fullName>
    </submittedName>
</protein>
<accession>A0A853EX57</accession>
<evidence type="ECO:0000313" key="3">
    <source>
        <dbReference type="EMBL" id="NYS94990.1"/>
    </source>
</evidence>
<dbReference type="InterPro" id="IPR027417">
    <property type="entry name" value="P-loop_NTPase"/>
</dbReference>
<organism evidence="3 4">
    <name type="scientific">Sanguibacter inulinus</name>
    <dbReference type="NCBI Taxonomy" id="60922"/>
    <lineage>
        <taxon>Bacteria</taxon>
        <taxon>Bacillati</taxon>
        <taxon>Actinomycetota</taxon>
        <taxon>Actinomycetes</taxon>
        <taxon>Micrococcales</taxon>
        <taxon>Sanguibacteraceae</taxon>
        <taxon>Sanguibacter</taxon>
    </lineage>
</organism>
<dbReference type="Proteomes" id="UP000561011">
    <property type="component" value="Unassembled WGS sequence"/>
</dbReference>
<dbReference type="SUPFAM" id="SSF52540">
    <property type="entry name" value="P-loop containing nucleoside triphosphate hydrolases"/>
    <property type="match status" value="1"/>
</dbReference>
<reference evidence="3 4" key="1">
    <citation type="submission" date="2020-07" db="EMBL/GenBank/DDBJ databases">
        <title>MOT database genomes.</title>
        <authorList>
            <person name="Joseph S."/>
            <person name="Aduse-Opoku J."/>
            <person name="Hashim A."/>
            <person name="Wade W."/>
            <person name="Curtis M."/>
        </authorList>
    </citation>
    <scope>NUCLEOTIDE SEQUENCE [LARGE SCALE GENOMIC DNA]</scope>
    <source>
        <strain evidence="3 4">DSM 100099</strain>
    </source>
</reference>
<dbReference type="InterPro" id="IPR003959">
    <property type="entry name" value="ATPase_AAA_core"/>
</dbReference>
<evidence type="ECO:0000259" key="2">
    <source>
        <dbReference type="Pfam" id="PF13304"/>
    </source>
</evidence>
<dbReference type="GO" id="GO:0000731">
    <property type="term" value="P:DNA synthesis involved in DNA repair"/>
    <property type="evidence" value="ECO:0007669"/>
    <property type="project" value="TreeGrafter"/>
</dbReference>
<evidence type="ECO:0000313" key="4">
    <source>
        <dbReference type="Proteomes" id="UP000561011"/>
    </source>
</evidence>
<evidence type="ECO:0000256" key="1">
    <source>
        <dbReference type="ARBA" id="ARBA00023236"/>
    </source>
</evidence>